<dbReference type="CDD" id="cd06223">
    <property type="entry name" value="PRTases_typeI"/>
    <property type="match status" value="1"/>
</dbReference>
<organism evidence="1 2">
    <name type="scientific">Acinetobacter baumannii MRSN 3527</name>
    <dbReference type="NCBI Taxonomy" id="1409923"/>
    <lineage>
        <taxon>Bacteria</taxon>
        <taxon>Pseudomonadati</taxon>
        <taxon>Pseudomonadota</taxon>
        <taxon>Gammaproteobacteria</taxon>
        <taxon>Moraxellales</taxon>
        <taxon>Moraxellaceae</taxon>
        <taxon>Acinetobacter</taxon>
        <taxon>Acinetobacter calcoaceticus/baumannii complex</taxon>
    </lineage>
</organism>
<gene>
    <name evidence="1" type="ORF">T630_4113</name>
</gene>
<dbReference type="Proteomes" id="UP000036122">
    <property type="component" value="Unassembled WGS sequence"/>
</dbReference>
<reference evidence="1 2" key="1">
    <citation type="submission" date="2014-07" db="EMBL/GenBank/DDBJ databases">
        <authorList>
            <person name="Harkins D.M."/>
            <person name="Lesho E."/>
            <person name="Waterman P.E."/>
            <person name="Chan A."/>
            <person name="Fouts D.E."/>
        </authorList>
    </citation>
    <scope>NUCLEOTIDE SEQUENCE [LARGE SCALE GENOMIC DNA]</scope>
    <source>
        <strain evidence="1 2">MRSN 3527</strain>
    </source>
</reference>
<protein>
    <recommendedName>
        <fullName evidence="3">Recombinase</fullName>
    </recommendedName>
</protein>
<dbReference type="GeneID" id="92833634"/>
<evidence type="ECO:0000313" key="2">
    <source>
        <dbReference type="Proteomes" id="UP000036122"/>
    </source>
</evidence>
<sequence>MKLYRTDWNMFPKTVIDRGLGDATSHYMYEAAKAGDVESAYILAKDLVSDEAIAELERIIDGRETIIVPVHAEEAVGRNMIPLATSAVIAKKLGLEVDTNIVQAIKVSRTGGDGWHRLANPPAFDGTINNDKCVIIVDDTQTQGGTFAALKGHIETTGTNKVIGAYALTGKQYSSQLALSKETLQQLRDVYGNLEAWWKSIYGYDFERLTEWEAKYILNSRKTADEVRDRIIASKQT</sequence>
<dbReference type="Gene3D" id="3.40.50.2020">
    <property type="match status" value="1"/>
</dbReference>
<dbReference type="EMBL" id="JPHZ01000028">
    <property type="protein sequence ID" value="KLT85845.1"/>
    <property type="molecule type" value="Genomic_DNA"/>
</dbReference>
<dbReference type="InterPro" id="IPR029057">
    <property type="entry name" value="PRTase-like"/>
</dbReference>
<comment type="caution">
    <text evidence="1">The sequence shown here is derived from an EMBL/GenBank/DDBJ whole genome shotgun (WGS) entry which is preliminary data.</text>
</comment>
<evidence type="ECO:0008006" key="3">
    <source>
        <dbReference type="Google" id="ProtNLM"/>
    </source>
</evidence>
<dbReference type="PATRIC" id="fig|1409923.3.peg.3406"/>
<dbReference type="InterPro" id="IPR000836">
    <property type="entry name" value="PRTase_dom"/>
</dbReference>
<evidence type="ECO:0000313" key="1">
    <source>
        <dbReference type="EMBL" id="KLT85845.1"/>
    </source>
</evidence>
<accession>A0A0J0ZUX9</accession>
<name>A0A0J0ZUX9_ACIBA</name>
<proteinExistence type="predicted"/>
<dbReference type="RefSeq" id="WP_001986287.1">
    <property type="nucleotide sequence ID" value="NZ_JPHZ01000028.1"/>
</dbReference>
<dbReference type="SUPFAM" id="SSF53271">
    <property type="entry name" value="PRTase-like"/>
    <property type="match status" value="1"/>
</dbReference>
<dbReference type="AlphaFoldDB" id="A0A0J0ZUX9"/>